<proteinExistence type="predicted"/>
<dbReference type="NCBIfam" id="NF045850">
    <property type="entry name" value="ABC_Mplas_LP"/>
    <property type="match status" value="1"/>
</dbReference>
<gene>
    <name evidence="2" type="ORF">OIE46_01910</name>
</gene>
<name>A0AAX3F113_MYCSY</name>
<reference evidence="2" key="1">
    <citation type="submission" date="2022-10" db="EMBL/GenBank/DDBJ databases">
        <authorList>
            <person name="Wei X."/>
        </authorList>
    </citation>
    <scope>NUCLEOTIDE SEQUENCE</scope>
    <source>
        <strain evidence="2">SD2</strain>
    </source>
</reference>
<dbReference type="Proteomes" id="UP001164481">
    <property type="component" value="Chromosome"/>
</dbReference>
<accession>A0AAX3F113</accession>
<dbReference type="EMBL" id="CP107525">
    <property type="protein sequence ID" value="UZW64803.1"/>
    <property type="molecule type" value="Genomic_DNA"/>
</dbReference>
<sequence>MKRLTKKLIIPLVAVSTLPTLALVSCGRSDSENSTVSRLSLSSDVKDNQTITIRQKAYTASSNSVYTPVAFLTTGVNGFGVLDSDASSKKLKPLEVRVFSSPTFETKVVRGENNTFTRSVKRSSFGTFAYKLGSAKKFIVTVFEDGQKVDKVFDKDDYNAYNSARDDEREQQGYVHLLSDDVRSVNSPEFEKALKNAVHLKIQVNTDISYVDNKGEIAKDKNGNAYKLQAKDFFLGYQHTFLDVNTTYRYRNGGSSALDKAIFGTFNTATAGSINSFNEHLSNDVNRYLWDLYNIDANKILDEESFLTTDSDGNQYLNLYEKDSEENATSKKDATDFLTFFQYLNQSYDFQPIPTKYIEDHSSDEKLFTPLTADKYQAFKSEYDKLSKDSLVYKTGQYWYGYEPRNTLFLGQYLPEGFDSTSNQYITIKNKNYYDQSWVNNPQTFNYFVVKYQNNPLDPQVYSDNSYNELTAGYLSSTSWHSLQSNQQSNILRNLDRYNLSYLLNYNPLTLVTTTWWNLNPTKFSNDSSGVNPWANETASKLLYNVTNAEVKGGDAVNLVKNSTSNYSNSFRSILQASVNWNEWVNTAWNTASLPWIATYGMDARLDGKDADLQHPKTVRNEYYKNNSIFVVDKDGNKVTFTNLPQNRKGFSEDNTYLGPLDSIQFSLTTDQRLKSVVFDQLKGEMKKLLDAFFQDNPTLEQKVKITIPEPRAWTALVKNRIPDLKKVLNELDPRLDISWTEVPNPQYVSNWYSNPNSLAEHIGWTYDYDGVTSGLNGFTTSRLGVDSMLFNLVADDQYKTRMQKSFPMLVKVSEDFLKYLTDNKIVFRVKKDKNYEQKSLNEARAKEGFDDLFLETSDTVAHKQVLTEYLKLPQKYLGIARDYLVKPSAKSPDLTFEVLSSLFWLSEGRTLTMEELTKLGVELTTLLGTIPAFALFPVAQRFTAPESGLPTEFAFVPNLYGRGVENATFKNGWSIKGNNADFLIKKEALK</sequence>
<evidence type="ECO:0000313" key="3">
    <source>
        <dbReference type="Proteomes" id="UP001164481"/>
    </source>
</evidence>
<evidence type="ECO:0000256" key="1">
    <source>
        <dbReference type="SAM" id="SignalP"/>
    </source>
</evidence>
<dbReference type="AlphaFoldDB" id="A0AAX3F113"/>
<feature type="chain" id="PRO_5043354248" description="Lipoprotein" evidence="1">
    <location>
        <begin position="23"/>
        <end position="991"/>
    </location>
</feature>
<dbReference type="RefSeq" id="WP_239611059.1">
    <property type="nucleotide sequence ID" value="NZ_CP069379.1"/>
</dbReference>
<reference evidence="2" key="2">
    <citation type="submission" date="2022-11" db="EMBL/GenBank/DDBJ databases">
        <title>complete genomes of mycoplasma synoviae ZX313 strain and SD2 strain.</title>
        <authorList>
            <person name="Zhong Q."/>
        </authorList>
    </citation>
    <scope>NUCLEOTIDE SEQUENCE</scope>
    <source>
        <strain evidence="2">SD2</strain>
    </source>
</reference>
<evidence type="ECO:0000313" key="2">
    <source>
        <dbReference type="EMBL" id="UZW64803.1"/>
    </source>
</evidence>
<keyword evidence="1" id="KW-0732">Signal</keyword>
<feature type="signal peptide" evidence="1">
    <location>
        <begin position="1"/>
        <end position="22"/>
    </location>
</feature>
<evidence type="ECO:0008006" key="4">
    <source>
        <dbReference type="Google" id="ProtNLM"/>
    </source>
</evidence>
<dbReference type="PROSITE" id="PS51257">
    <property type="entry name" value="PROKAR_LIPOPROTEIN"/>
    <property type="match status" value="1"/>
</dbReference>
<protein>
    <recommendedName>
        <fullName evidence="4">Lipoprotein</fullName>
    </recommendedName>
</protein>
<organism evidence="2 3">
    <name type="scientific">Mycoplasmopsis synoviae</name>
    <name type="common">Mycoplasma synoviae</name>
    <dbReference type="NCBI Taxonomy" id="2109"/>
    <lineage>
        <taxon>Bacteria</taxon>
        <taxon>Bacillati</taxon>
        <taxon>Mycoplasmatota</taxon>
        <taxon>Mycoplasmoidales</taxon>
        <taxon>Metamycoplasmataceae</taxon>
        <taxon>Mycoplasmopsis</taxon>
    </lineage>
</organism>